<feature type="transmembrane region" description="Helical" evidence="1">
    <location>
        <begin position="101"/>
        <end position="120"/>
    </location>
</feature>
<organism evidence="2 3">
    <name type="scientific">Sinosporangium album</name>
    <dbReference type="NCBI Taxonomy" id="504805"/>
    <lineage>
        <taxon>Bacteria</taxon>
        <taxon>Bacillati</taxon>
        <taxon>Actinomycetota</taxon>
        <taxon>Actinomycetes</taxon>
        <taxon>Streptosporangiales</taxon>
        <taxon>Streptosporangiaceae</taxon>
        <taxon>Sinosporangium</taxon>
    </lineage>
</organism>
<dbReference type="STRING" id="504805.SAMN05421505_15321"/>
<evidence type="ECO:0000313" key="3">
    <source>
        <dbReference type="Proteomes" id="UP000198923"/>
    </source>
</evidence>
<feature type="transmembrane region" description="Helical" evidence="1">
    <location>
        <begin position="21"/>
        <end position="46"/>
    </location>
</feature>
<gene>
    <name evidence="2" type="ORF">SAMN05421505_15321</name>
</gene>
<proteinExistence type="predicted"/>
<keyword evidence="1" id="KW-1133">Transmembrane helix</keyword>
<accession>A0A1G8KQ75</accession>
<dbReference type="EMBL" id="FNCN01000053">
    <property type="protein sequence ID" value="SDI45578.1"/>
    <property type="molecule type" value="Genomic_DNA"/>
</dbReference>
<evidence type="ECO:0000256" key="1">
    <source>
        <dbReference type="SAM" id="Phobius"/>
    </source>
</evidence>
<protein>
    <submittedName>
        <fullName evidence="2">Uncharacterized protein</fullName>
    </submittedName>
</protein>
<keyword evidence="1" id="KW-0472">Membrane</keyword>
<dbReference type="Proteomes" id="UP000198923">
    <property type="component" value="Unassembled WGS sequence"/>
</dbReference>
<keyword evidence="3" id="KW-1185">Reference proteome</keyword>
<reference evidence="2 3" key="1">
    <citation type="submission" date="2016-10" db="EMBL/GenBank/DDBJ databases">
        <authorList>
            <person name="de Groot N.N."/>
        </authorList>
    </citation>
    <scope>NUCLEOTIDE SEQUENCE [LARGE SCALE GENOMIC DNA]</scope>
    <source>
        <strain evidence="2 3">CPCC 201354</strain>
    </source>
</reference>
<sequence length="127" mass="13745">MSESRKDGQAGGRRLSSRTTYLLSLLLNFALGLPGQFALFYPYFVVRNWLAQLGVGTPGIPFHDGYLGALLIGLALTAAWGVITAGINLAVLRYSRASRRLYWPSAVLVALSSSSLLLLWNMGSPQS</sequence>
<feature type="transmembrane region" description="Helical" evidence="1">
    <location>
        <begin position="66"/>
        <end position="89"/>
    </location>
</feature>
<keyword evidence="1" id="KW-0812">Transmembrane</keyword>
<name>A0A1G8KQ75_9ACTN</name>
<dbReference type="AlphaFoldDB" id="A0A1G8KQ75"/>
<evidence type="ECO:0000313" key="2">
    <source>
        <dbReference type="EMBL" id="SDI45578.1"/>
    </source>
</evidence>